<reference evidence="2" key="1">
    <citation type="submission" date="2020-01" db="EMBL/GenBank/DDBJ databases">
        <title>The Celery Genome Sequence Reveals Sequential Paleo-tetraploidization, Resistance Gene Elimination, Karyotype Evolution, and Functional Innovation in Apiales.</title>
        <authorList>
            <person name="Song X."/>
        </authorList>
    </citation>
    <scope>NUCLEOTIDE SEQUENCE</scope>
    <source>
        <tissue evidence="2">Leaf</tissue>
    </source>
</reference>
<sequence>MERKGSYDKAWADQWDSNDHPDQFLSNSHVGHDSRGTKYGKKVGEGLEKTKAAASIGYQKMKKATFVCSRWIKEKYQARANKSSTK</sequence>
<dbReference type="PANTHER" id="PTHR33386">
    <property type="entry name" value="OS02G0740600 PROTEIN"/>
    <property type="match status" value="1"/>
</dbReference>
<dbReference type="EMBL" id="WRXP01000022">
    <property type="protein sequence ID" value="KAF1002982.1"/>
    <property type="molecule type" value="Genomic_DNA"/>
</dbReference>
<feature type="compositionally biased region" description="Basic and acidic residues" evidence="1">
    <location>
        <begin position="1"/>
        <end position="22"/>
    </location>
</feature>
<comment type="caution">
    <text evidence="2">The sequence shown here is derived from an EMBL/GenBank/DDBJ whole genome shotgun (WGS) entry which is preliminary data.</text>
</comment>
<dbReference type="PANTHER" id="PTHR33386:SF5">
    <property type="entry name" value="OS02G0740600 PROTEIN"/>
    <property type="match status" value="1"/>
</dbReference>
<dbReference type="AlphaFoldDB" id="A0A6L5BE63"/>
<accession>A0A6L5BE63</accession>
<organism evidence="2 3">
    <name type="scientific">Apium graveolens</name>
    <name type="common">Celery</name>
    <dbReference type="NCBI Taxonomy" id="4045"/>
    <lineage>
        <taxon>Eukaryota</taxon>
        <taxon>Viridiplantae</taxon>
        <taxon>Streptophyta</taxon>
        <taxon>Embryophyta</taxon>
        <taxon>Tracheophyta</taxon>
        <taxon>Spermatophyta</taxon>
        <taxon>Magnoliopsida</taxon>
        <taxon>eudicotyledons</taxon>
        <taxon>Gunneridae</taxon>
        <taxon>Pentapetalae</taxon>
        <taxon>asterids</taxon>
        <taxon>campanulids</taxon>
        <taxon>Apiales</taxon>
        <taxon>Apiaceae</taxon>
        <taxon>Apioideae</taxon>
        <taxon>apioid superclade</taxon>
        <taxon>Apieae</taxon>
        <taxon>Apium</taxon>
    </lineage>
</organism>
<evidence type="ECO:0000313" key="3">
    <source>
        <dbReference type="Proteomes" id="UP000593563"/>
    </source>
</evidence>
<evidence type="ECO:0000313" key="2">
    <source>
        <dbReference type="EMBL" id="KAF1002982.1"/>
    </source>
</evidence>
<evidence type="ECO:0000256" key="1">
    <source>
        <dbReference type="SAM" id="MobiDB-lite"/>
    </source>
</evidence>
<proteinExistence type="predicted"/>
<dbReference type="Proteomes" id="UP000593563">
    <property type="component" value="Unassembled WGS sequence"/>
</dbReference>
<gene>
    <name evidence="2" type="ORF">AG4045_001316</name>
</gene>
<name>A0A6L5BE63_APIGR</name>
<keyword evidence="3" id="KW-1185">Reference proteome</keyword>
<protein>
    <submittedName>
        <fullName evidence="2">Uncharacterized protein</fullName>
    </submittedName>
</protein>
<feature type="region of interest" description="Disordered" evidence="1">
    <location>
        <begin position="1"/>
        <end position="38"/>
    </location>
</feature>